<sequence>MKVEAVDGNLGTSIRIFAFKKDEKNIIFELLEPFITDEKASKILVVPTWKVAGATFKVEACNNAYDDNPTWEDITAQIIINRVYNFINTSKTATKWGVNIRFNISKNEGYAGEVNISGFGGAFE</sequence>
<gene>
    <name evidence="1" type="ORF">SDC9_148620</name>
</gene>
<organism evidence="1">
    <name type="scientific">bioreactor metagenome</name>
    <dbReference type="NCBI Taxonomy" id="1076179"/>
    <lineage>
        <taxon>unclassified sequences</taxon>
        <taxon>metagenomes</taxon>
        <taxon>ecological metagenomes</taxon>
    </lineage>
</organism>
<accession>A0A645EHJ9</accession>
<name>A0A645EHJ9_9ZZZZ</name>
<evidence type="ECO:0000313" key="1">
    <source>
        <dbReference type="EMBL" id="MPN01411.1"/>
    </source>
</evidence>
<dbReference type="AlphaFoldDB" id="A0A645EHJ9"/>
<dbReference type="EMBL" id="VSSQ01047427">
    <property type="protein sequence ID" value="MPN01411.1"/>
    <property type="molecule type" value="Genomic_DNA"/>
</dbReference>
<proteinExistence type="predicted"/>
<comment type="caution">
    <text evidence="1">The sequence shown here is derived from an EMBL/GenBank/DDBJ whole genome shotgun (WGS) entry which is preliminary data.</text>
</comment>
<protein>
    <submittedName>
        <fullName evidence="1">Uncharacterized protein</fullName>
    </submittedName>
</protein>
<reference evidence="1" key="1">
    <citation type="submission" date="2019-08" db="EMBL/GenBank/DDBJ databases">
        <authorList>
            <person name="Kucharzyk K."/>
            <person name="Murdoch R.W."/>
            <person name="Higgins S."/>
            <person name="Loffler F."/>
        </authorList>
    </citation>
    <scope>NUCLEOTIDE SEQUENCE</scope>
</reference>